<sequence>MNNNFYSKDFYKFNNKIIIKCVRCLNNMRVPLDKGKISVTCPVCRKEFIYNPDSILSTLKQIVLTIRAWTRRSRRNLAIFLVSVVVIIAFLFFMVFSSFRKANSYKNPFDNSSPGIEVYHTGQE</sequence>
<protein>
    <submittedName>
        <fullName evidence="2">Uncharacterized protein</fullName>
    </submittedName>
</protein>
<dbReference type="Proteomes" id="UP000236151">
    <property type="component" value="Unassembled WGS sequence"/>
</dbReference>
<evidence type="ECO:0000256" key="1">
    <source>
        <dbReference type="SAM" id="Phobius"/>
    </source>
</evidence>
<dbReference type="RefSeq" id="WP_103081304.1">
    <property type="nucleotide sequence ID" value="NZ_CP021850.1"/>
</dbReference>
<accession>A0A2K2F509</accession>
<evidence type="ECO:0000313" key="2">
    <source>
        <dbReference type="EMBL" id="PNT99489.1"/>
    </source>
</evidence>
<dbReference type="AlphaFoldDB" id="A0A2K2F509"/>
<keyword evidence="3" id="KW-1185">Reference proteome</keyword>
<dbReference type="EMBL" id="NIOJ01000018">
    <property type="protein sequence ID" value="PNT99489.1"/>
    <property type="molecule type" value="Genomic_DNA"/>
</dbReference>
<organism evidence="2 3">
    <name type="scientific">Clostridium thermosuccinogenes</name>
    <dbReference type="NCBI Taxonomy" id="84032"/>
    <lineage>
        <taxon>Bacteria</taxon>
        <taxon>Bacillati</taxon>
        <taxon>Bacillota</taxon>
        <taxon>Clostridia</taxon>
        <taxon>Eubacteriales</taxon>
        <taxon>Clostridiaceae</taxon>
        <taxon>Clostridium</taxon>
    </lineage>
</organism>
<name>A0A2K2F509_9CLOT</name>
<feature type="transmembrane region" description="Helical" evidence="1">
    <location>
        <begin position="77"/>
        <end position="99"/>
    </location>
</feature>
<reference evidence="2 3" key="1">
    <citation type="submission" date="2017-06" db="EMBL/GenBank/DDBJ databases">
        <title>Investigating the central metabolism of Clostridium thermosuccinogenes.</title>
        <authorList>
            <person name="Koendjbiharie J.G."/>
            <person name="van Kranenburg R."/>
        </authorList>
    </citation>
    <scope>NUCLEOTIDE SEQUENCE [LARGE SCALE GENOMIC DNA]</scope>
    <source>
        <strain evidence="2 3">DSM 5806</strain>
    </source>
</reference>
<dbReference type="OrthoDB" id="3174166at2"/>
<proteinExistence type="predicted"/>
<evidence type="ECO:0000313" key="3">
    <source>
        <dbReference type="Proteomes" id="UP000236151"/>
    </source>
</evidence>
<keyword evidence="1" id="KW-0812">Transmembrane</keyword>
<gene>
    <name evidence="2" type="ORF">CDQ84_08475</name>
</gene>
<keyword evidence="1" id="KW-0472">Membrane</keyword>
<comment type="caution">
    <text evidence="2">The sequence shown here is derived from an EMBL/GenBank/DDBJ whole genome shotgun (WGS) entry which is preliminary data.</text>
</comment>
<keyword evidence="1" id="KW-1133">Transmembrane helix</keyword>
<dbReference type="KEGG" id="cthd:CDO33_14770"/>